<dbReference type="AlphaFoldDB" id="G0EE86"/>
<evidence type="ECO:0000313" key="13">
    <source>
        <dbReference type="Proteomes" id="UP000001037"/>
    </source>
</evidence>
<dbReference type="KEGG" id="pfm:Pyrfu_0911"/>
<keyword evidence="13" id="KW-1185">Reference proteome</keyword>
<keyword evidence="8" id="KW-0460">Magnesium</keyword>
<keyword evidence="3" id="KW-0436">Ligase</keyword>
<dbReference type="GO" id="GO:0016879">
    <property type="term" value="F:ligase activity, forming carbon-nitrogen bonds"/>
    <property type="evidence" value="ECO:0007669"/>
    <property type="project" value="InterPro"/>
</dbReference>
<evidence type="ECO:0000256" key="7">
    <source>
        <dbReference type="ARBA" id="ARBA00022840"/>
    </source>
</evidence>
<dbReference type="PROSITE" id="PS50975">
    <property type="entry name" value="ATP_GRASP"/>
    <property type="match status" value="1"/>
</dbReference>
<dbReference type="PANTHER" id="PTHR38147">
    <property type="entry name" value="5-FORMAMINOIMIDAZOLE-4-CARBOXAMIDE-1-(BETA)-D-RIBOFURANOSYL 5'-MONOPHOSPHATE SYNTHETASE-RELATED"/>
    <property type="match status" value="1"/>
</dbReference>
<reference evidence="12 13" key="1">
    <citation type="journal article" date="2011" name="Stand. Genomic Sci.">
        <title>Complete genome sequence of the hyperthermophilic chemolithoautotroph Pyrolobus fumarii type strain (1A).</title>
        <authorList>
            <person name="Anderson I."/>
            <person name="Goker M."/>
            <person name="Nolan M."/>
            <person name="Lucas S."/>
            <person name="Hammon N."/>
            <person name="Deshpande S."/>
            <person name="Cheng J.F."/>
            <person name="Tapia R."/>
            <person name="Han C."/>
            <person name="Goodwin L."/>
            <person name="Pitluck S."/>
            <person name="Huntemann M."/>
            <person name="Liolios K."/>
            <person name="Ivanova N."/>
            <person name="Pagani I."/>
            <person name="Mavromatis K."/>
            <person name="Ovchinikova G."/>
            <person name="Pati A."/>
            <person name="Chen A."/>
            <person name="Palaniappan K."/>
            <person name="Land M."/>
            <person name="Hauser L."/>
            <person name="Brambilla E.M."/>
            <person name="Huber H."/>
            <person name="Yasawong M."/>
            <person name="Rohde M."/>
            <person name="Spring S."/>
            <person name="Abt B."/>
            <person name="Sikorski J."/>
            <person name="Wirth R."/>
            <person name="Detter J.C."/>
            <person name="Woyke T."/>
            <person name="Bristow J."/>
            <person name="Eisen J.A."/>
            <person name="Markowitz V."/>
            <person name="Hugenholtz P."/>
            <person name="Kyrpides N.C."/>
            <person name="Klenk H.P."/>
            <person name="Lapidus A."/>
        </authorList>
    </citation>
    <scope>NUCLEOTIDE SEQUENCE [LARGE SCALE GENOMIC DNA]</scope>
    <source>
        <strain evidence="13">DSM 11204 / 1A</strain>
    </source>
</reference>
<dbReference type="RefSeq" id="WP_014026457.1">
    <property type="nucleotide sequence ID" value="NC_015931.1"/>
</dbReference>
<evidence type="ECO:0000259" key="11">
    <source>
        <dbReference type="PROSITE" id="PS50975"/>
    </source>
</evidence>
<evidence type="ECO:0000256" key="6">
    <source>
        <dbReference type="ARBA" id="ARBA00022755"/>
    </source>
</evidence>
<evidence type="ECO:0000256" key="8">
    <source>
        <dbReference type="ARBA" id="ARBA00022842"/>
    </source>
</evidence>
<proteinExistence type="predicted"/>
<dbReference type="InterPro" id="IPR010672">
    <property type="entry name" value="IMP_biosynth_PurP_N"/>
</dbReference>
<sequence length="370" mass="42881">MSIAREMKKLVEEYDQNKLHIGVVASHSALDVLWGVKRLGFRTLAIAERRRLEPYRRLVGKVIDELIVVDRYADMLDESIQERLRSLNTIIVPNRSFAVYLGYDNIEKKLRVPIFGNRFLLRWEERKGEKNYYKLLDDAGVRRPKVYNSVEEVDRPVLVKLPEAARRVERAFFVARDREDLERKLQELMEKGIIDDKSLEEMVIEEFVDGAHFNVNFFYSVVRGELELYSIDRRLQTNIDDINRWPAWVQERLEGVIIERMIEVGHIPVTIRESMLAKVFPLAERVVEAARKLEPPGIIGPFTLQLIVTPNLDVVVYDVALRVGGGTNSVMAWGGQYIHLWHGKPLTLGERIALEIREAIRDGRLPDIVT</sequence>
<feature type="domain" description="ATP-grasp" evidence="11">
    <location>
        <begin position="104"/>
        <end position="361"/>
    </location>
</feature>
<dbReference type="SUPFAM" id="SSF52440">
    <property type="entry name" value="PreATP-grasp domain"/>
    <property type="match status" value="1"/>
</dbReference>
<dbReference type="Pfam" id="PF06849">
    <property type="entry name" value="DUF1246"/>
    <property type="match status" value="1"/>
</dbReference>
<comment type="cofactor">
    <cofactor evidence="2">
        <name>Mg(2+)</name>
        <dbReference type="ChEBI" id="CHEBI:18420"/>
    </cofactor>
</comment>
<dbReference type="Proteomes" id="UP000001037">
    <property type="component" value="Chromosome"/>
</dbReference>
<dbReference type="InParanoid" id="G0EE86"/>
<evidence type="ECO:0000256" key="3">
    <source>
        <dbReference type="ARBA" id="ARBA00022598"/>
    </source>
</evidence>
<dbReference type="GO" id="GO:0000287">
    <property type="term" value="F:magnesium ion binding"/>
    <property type="evidence" value="ECO:0007669"/>
    <property type="project" value="InterPro"/>
</dbReference>
<dbReference type="eggNOG" id="arCOG04346">
    <property type="taxonomic scope" value="Archaea"/>
</dbReference>
<evidence type="ECO:0000256" key="10">
    <source>
        <dbReference type="PROSITE-ProRule" id="PRU00409"/>
    </source>
</evidence>
<dbReference type="GeneID" id="11139385"/>
<evidence type="ECO:0000256" key="1">
    <source>
        <dbReference type="ARBA" id="ARBA00001936"/>
    </source>
</evidence>
<keyword evidence="5 10" id="KW-0547">Nucleotide-binding</keyword>
<evidence type="ECO:0000256" key="5">
    <source>
        <dbReference type="ARBA" id="ARBA00022741"/>
    </source>
</evidence>
<dbReference type="Pfam" id="PF06973">
    <property type="entry name" value="DUF1297"/>
    <property type="match status" value="1"/>
</dbReference>
<evidence type="ECO:0000256" key="4">
    <source>
        <dbReference type="ARBA" id="ARBA00022723"/>
    </source>
</evidence>
<evidence type="ECO:0000256" key="2">
    <source>
        <dbReference type="ARBA" id="ARBA00001946"/>
    </source>
</evidence>
<dbReference type="InterPro" id="IPR013815">
    <property type="entry name" value="ATP_grasp_subdomain_1"/>
</dbReference>
<keyword evidence="7 10" id="KW-0067">ATP-binding</keyword>
<accession>G0EE86</accession>
<dbReference type="InterPro" id="IPR023656">
    <property type="entry name" value="IMP_biosynth_PurP"/>
</dbReference>
<dbReference type="Gene3D" id="3.40.50.20">
    <property type="match status" value="1"/>
</dbReference>
<keyword evidence="6" id="KW-0658">Purine biosynthesis</keyword>
<evidence type="ECO:0000313" key="12">
    <source>
        <dbReference type="EMBL" id="AEM38780.1"/>
    </source>
</evidence>
<keyword evidence="4" id="KW-0479">Metal-binding</keyword>
<protein>
    <submittedName>
        <fullName evidence="12">IMP biosynthesis enzyme PurP domain protein</fullName>
    </submittedName>
</protein>
<dbReference type="EMBL" id="CP002838">
    <property type="protein sequence ID" value="AEM38780.1"/>
    <property type="molecule type" value="Genomic_DNA"/>
</dbReference>
<dbReference type="PIRSF" id="PIRSF004602">
    <property type="entry name" value="ATPgrasp_PurP"/>
    <property type="match status" value="1"/>
</dbReference>
<dbReference type="STRING" id="694429.Pyrfu_0911"/>
<dbReference type="GO" id="GO:0005524">
    <property type="term" value="F:ATP binding"/>
    <property type="evidence" value="ECO:0007669"/>
    <property type="project" value="UniProtKB-UniRule"/>
</dbReference>
<comment type="cofactor">
    <cofactor evidence="1">
        <name>Mn(2+)</name>
        <dbReference type="ChEBI" id="CHEBI:29035"/>
    </cofactor>
</comment>
<dbReference type="InterPro" id="IPR009720">
    <property type="entry name" value="IMP_biosynth_PurP_C"/>
</dbReference>
<dbReference type="PANTHER" id="PTHR38147:SF1">
    <property type="entry name" value="5-FORMAMINOIMIDAZOLE-4-CARBOXAMIDE-1-(BETA)-D-RIBOFURANOSYL 5'-MONOPHOSPHATE SYNTHETASE"/>
    <property type="match status" value="1"/>
</dbReference>
<dbReference type="HOGENOM" id="CLU_065084_0_0_2"/>
<evidence type="ECO:0000256" key="9">
    <source>
        <dbReference type="ARBA" id="ARBA00023211"/>
    </source>
</evidence>
<organism evidence="12 13">
    <name type="scientific">Pyrolobus fumarii (strain DSM 11204 / 1A)</name>
    <dbReference type="NCBI Taxonomy" id="694429"/>
    <lineage>
        <taxon>Archaea</taxon>
        <taxon>Thermoproteota</taxon>
        <taxon>Thermoprotei</taxon>
        <taxon>Desulfurococcales</taxon>
        <taxon>Pyrodictiaceae</taxon>
        <taxon>Pyrolobus</taxon>
    </lineage>
</organism>
<name>G0EE86_PYRF1</name>
<dbReference type="SUPFAM" id="SSF56059">
    <property type="entry name" value="Glutathione synthetase ATP-binding domain-like"/>
    <property type="match status" value="1"/>
</dbReference>
<keyword evidence="9" id="KW-0464">Manganese</keyword>
<dbReference type="GO" id="GO:0006188">
    <property type="term" value="P:IMP biosynthetic process"/>
    <property type="evidence" value="ECO:0007669"/>
    <property type="project" value="InterPro"/>
</dbReference>
<dbReference type="Gene3D" id="3.30.1490.20">
    <property type="entry name" value="ATP-grasp fold, A domain"/>
    <property type="match status" value="1"/>
</dbReference>
<dbReference type="InterPro" id="IPR016185">
    <property type="entry name" value="PreATP-grasp_dom_sf"/>
</dbReference>
<gene>
    <name evidence="12" type="ordered locus">Pyrfu_0911</name>
</gene>
<dbReference type="InterPro" id="IPR011761">
    <property type="entry name" value="ATP-grasp"/>
</dbReference>
<dbReference type="Gene3D" id="3.30.470.20">
    <property type="entry name" value="ATP-grasp fold, B domain"/>
    <property type="match status" value="1"/>
</dbReference>